<evidence type="ECO:0000313" key="2">
    <source>
        <dbReference type="Proteomes" id="UP000626210"/>
    </source>
</evidence>
<sequence>MSTATQAPIHTAEVVREYGPFPAAPRVHGVSHDGRQVWAATDGALFAFDPTSGEPTRQLDRACDAGTAWDGKHLWQIAGARIDKLDPATGEVLHSIPAPGAGKDSGLTWAEGHLWVGQYSDRAIRQIDPATGAVLRSIASDRFVTGVTWVDGELWHGTWEHDESELRRIDPASGAVRERLRMPTGLHVSGLEWDGAGLFYCGGGSSGKVRAVKRPGRAGKAEGQRR</sequence>
<proteinExistence type="predicted"/>
<gene>
    <name evidence="1" type="ORF">GCM10007320_30340</name>
</gene>
<dbReference type="InterPro" id="IPR015943">
    <property type="entry name" value="WD40/YVTN_repeat-like_dom_sf"/>
</dbReference>
<dbReference type="InterPro" id="IPR011044">
    <property type="entry name" value="Quino_amine_DH_bsu"/>
</dbReference>
<reference evidence="2" key="1">
    <citation type="journal article" date="2019" name="Int. J. Syst. Evol. Microbiol.">
        <title>The Global Catalogue of Microorganisms (GCM) 10K type strain sequencing project: providing services to taxonomists for standard genome sequencing and annotation.</title>
        <authorList>
            <consortium name="The Broad Institute Genomics Platform"/>
            <consortium name="The Broad Institute Genome Sequencing Center for Infectious Disease"/>
            <person name="Wu L."/>
            <person name="Ma J."/>
        </authorList>
    </citation>
    <scope>NUCLEOTIDE SEQUENCE [LARGE SCALE GENOMIC DNA]</scope>
    <source>
        <strain evidence="2">KCTC 23314</strain>
    </source>
</reference>
<evidence type="ECO:0008006" key="3">
    <source>
        <dbReference type="Google" id="ProtNLM"/>
    </source>
</evidence>
<dbReference type="RefSeq" id="WP_189687788.1">
    <property type="nucleotide sequence ID" value="NZ_BMYK01000008.1"/>
</dbReference>
<dbReference type="Proteomes" id="UP000626210">
    <property type="component" value="Unassembled WGS sequence"/>
</dbReference>
<accession>A0ABQ3G2H3</accession>
<dbReference type="EMBL" id="BMYK01000008">
    <property type="protein sequence ID" value="GHC85392.1"/>
    <property type="molecule type" value="Genomic_DNA"/>
</dbReference>
<dbReference type="SUPFAM" id="SSF50969">
    <property type="entry name" value="YVTN repeat-like/Quinoprotein amine dehydrogenase"/>
    <property type="match status" value="1"/>
</dbReference>
<comment type="caution">
    <text evidence="1">The sequence shown here is derived from an EMBL/GenBank/DDBJ whole genome shotgun (WGS) entry which is preliminary data.</text>
</comment>
<keyword evidence="2" id="KW-1185">Reference proteome</keyword>
<name>A0ABQ3G2H3_9BURK</name>
<organism evidence="1 2">
    <name type="scientific">Pseudorhodoferax aquiterrae</name>
    <dbReference type="NCBI Taxonomy" id="747304"/>
    <lineage>
        <taxon>Bacteria</taxon>
        <taxon>Pseudomonadati</taxon>
        <taxon>Pseudomonadota</taxon>
        <taxon>Betaproteobacteria</taxon>
        <taxon>Burkholderiales</taxon>
        <taxon>Comamonadaceae</taxon>
    </lineage>
</organism>
<protein>
    <recommendedName>
        <fullName evidence="3">Glutamine cyclotransferase</fullName>
    </recommendedName>
</protein>
<dbReference type="Gene3D" id="2.130.10.10">
    <property type="entry name" value="YVTN repeat-like/Quinoprotein amine dehydrogenase"/>
    <property type="match status" value="1"/>
</dbReference>
<evidence type="ECO:0000313" key="1">
    <source>
        <dbReference type="EMBL" id="GHC85392.1"/>
    </source>
</evidence>